<dbReference type="Pfam" id="PF04337">
    <property type="entry name" value="DUF480"/>
    <property type="match status" value="1"/>
</dbReference>
<proteinExistence type="inferred from homology"/>
<evidence type="ECO:0000313" key="3">
    <source>
        <dbReference type="EMBL" id="GGG64058.1"/>
    </source>
</evidence>
<dbReference type="PANTHER" id="PTHR38768">
    <property type="entry name" value="UPF0502 PROTEIN YCEH"/>
    <property type="match status" value="1"/>
</dbReference>
<feature type="coiled-coil region" evidence="2">
    <location>
        <begin position="194"/>
        <end position="228"/>
    </location>
</feature>
<dbReference type="InterPro" id="IPR007432">
    <property type="entry name" value="DUF480"/>
</dbReference>
<dbReference type="Proteomes" id="UP000647241">
    <property type="component" value="Unassembled WGS sequence"/>
</dbReference>
<comment type="caution">
    <text evidence="3">The sequence shown here is derived from an EMBL/GenBank/DDBJ whole genome shotgun (WGS) entry which is preliminary data.</text>
</comment>
<dbReference type="Gene3D" id="1.10.10.10">
    <property type="entry name" value="Winged helix-like DNA-binding domain superfamily/Winged helix DNA-binding domain"/>
    <property type="match status" value="2"/>
</dbReference>
<accession>A0A917H0K2</accession>
<gene>
    <name evidence="3" type="ORF">GCM10011585_02060</name>
</gene>
<dbReference type="SUPFAM" id="SSF46785">
    <property type="entry name" value="Winged helix' DNA-binding domain"/>
    <property type="match status" value="2"/>
</dbReference>
<name>A0A917H0K2_9BACT</name>
<dbReference type="InterPro" id="IPR036388">
    <property type="entry name" value="WH-like_DNA-bd_sf"/>
</dbReference>
<dbReference type="RefSeq" id="WP_188552312.1">
    <property type="nucleotide sequence ID" value="NZ_BMGT01000001.1"/>
</dbReference>
<evidence type="ECO:0000313" key="4">
    <source>
        <dbReference type="Proteomes" id="UP000647241"/>
    </source>
</evidence>
<organism evidence="3 4">
    <name type="scientific">Edaphobacter dinghuensis</name>
    <dbReference type="NCBI Taxonomy" id="1560005"/>
    <lineage>
        <taxon>Bacteria</taxon>
        <taxon>Pseudomonadati</taxon>
        <taxon>Acidobacteriota</taxon>
        <taxon>Terriglobia</taxon>
        <taxon>Terriglobales</taxon>
        <taxon>Acidobacteriaceae</taxon>
        <taxon>Edaphobacter</taxon>
    </lineage>
</organism>
<dbReference type="PANTHER" id="PTHR38768:SF1">
    <property type="entry name" value="UPF0502 PROTEIN YCEH"/>
    <property type="match status" value="1"/>
</dbReference>
<keyword evidence="2" id="KW-0175">Coiled coil</keyword>
<keyword evidence="4" id="KW-1185">Reference proteome</keyword>
<dbReference type="AlphaFoldDB" id="A0A917H0K2"/>
<dbReference type="EMBL" id="BMGT01000001">
    <property type="protein sequence ID" value="GGG64058.1"/>
    <property type="molecule type" value="Genomic_DNA"/>
</dbReference>
<dbReference type="InterPro" id="IPR036390">
    <property type="entry name" value="WH_DNA-bd_sf"/>
</dbReference>
<reference evidence="3" key="1">
    <citation type="journal article" date="2014" name="Int. J. Syst. Evol. Microbiol.">
        <title>Complete genome sequence of Corynebacterium casei LMG S-19264T (=DSM 44701T), isolated from a smear-ripened cheese.</title>
        <authorList>
            <consortium name="US DOE Joint Genome Institute (JGI-PGF)"/>
            <person name="Walter F."/>
            <person name="Albersmeier A."/>
            <person name="Kalinowski J."/>
            <person name="Ruckert C."/>
        </authorList>
    </citation>
    <scope>NUCLEOTIDE SEQUENCE</scope>
    <source>
        <strain evidence="3">CGMCC 1.12997</strain>
    </source>
</reference>
<comment type="similarity">
    <text evidence="1">Belongs to the UPF0502 family.</text>
</comment>
<evidence type="ECO:0000256" key="2">
    <source>
        <dbReference type="SAM" id="Coils"/>
    </source>
</evidence>
<protein>
    <submittedName>
        <fullName evidence="3">UPF0502 protein</fullName>
    </submittedName>
</protein>
<reference evidence="3" key="2">
    <citation type="submission" date="2020-09" db="EMBL/GenBank/DDBJ databases">
        <authorList>
            <person name="Sun Q."/>
            <person name="Zhou Y."/>
        </authorList>
    </citation>
    <scope>NUCLEOTIDE SEQUENCE</scope>
    <source>
        <strain evidence="3">CGMCC 1.12997</strain>
    </source>
</reference>
<dbReference type="HAMAP" id="MF_01584">
    <property type="entry name" value="UPF0502"/>
    <property type="match status" value="1"/>
</dbReference>
<sequence>MTLDPIQLRVLGSLIEKEIATPENYPLSLNALVNACNQRSSRDPVLNLTEDEVRQAIHSLEDLKLTSSVHDSRVPKYEHRIRTVLNLRRDETAVLCLLMLRGPQTPGELRSRADRLYTFDDIGAVTSTLERLASRPEPSDATQTPDATGPLVVMLSRQPGARESRYMHLLGGPIAVTAPRASWSQPLPDTSHGASSSRELLAALEQEVVALRATVAALESRIEQLESRHLSQPLPSTEAIE</sequence>
<evidence type="ECO:0000256" key="1">
    <source>
        <dbReference type="HAMAP-Rule" id="MF_01584"/>
    </source>
</evidence>